<dbReference type="PANTHER" id="PTHR10353">
    <property type="entry name" value="GLYCOSYL HYDROLASE"/>
    <property type="match status" value="1"/>
</dbReference>
<keyword evidence="4" id="KW-0325">Glycoprotein</keyword>
<protein>
    <recommendedName>
        <fullName evidence="10">Myrosinase 1-like</fullName>
    </recommendedName>
</protein>
<dbReference type="Gene3D" id="3.20.20.80">
    <property type="entry name" value="Glycosidases"/>
    <property type="match status" value="1"/>
</dbReference>
<dbReference type="SUPFAM" id="SSF51445">
    <property type="entry name" value="(Trans)glycosidases"/>
    <property type="match status" value="1"/>
</dbReference>
<sequence>MRGKSGVALSVAALACFSFLSTVAGTSEPLMYTGLSNYTFPDDFIFGVATSAYQVEGAWNVGGKGESMWDTYLHKHPNYTADGSNADIATDSYHNYKEDVKMIQYLGSSHYRLSLSWPRILPKGTDNYISEDGKRYYRNLLEELIKANITPMVTLFHWDLPNPLMDLGGWTNPKMVDYFEDYARVVFELYGDIVKVWTTMNEPHQHCYNGYGTTYFAPALNAHGIGEYLCTHYILLAHAKAYRLYDKEFRPKQHGQLGITLDAFWAEPKNASSQEDRDGAEAYLQMHLGIYAHPIFSGNYPDFVRQRVDNMSLQQGFTRSRLPYFSQEEVEMLKGSSDFFGLNHYTSYLMSPCAGENYQIPSMDDDTGVCLEQHPSWTKPGADWFSVYPEGFRKLLNFVNNNYVQKNNISIIVTENGLCDHGGLKDYERIAYYKKYLYQLLLAKNLDNVNIQGYVAWTLMDVFEWSDGYKTKFGLFHVDFNSPERTRTPKLSAKLYKEIVRTRQIDFDYLSPESSRYQSNKL</sequence>
<dbReference type="GO" id="GO:0016798">
    <property type="term" value="F:hydrolase activity, acting on glycosyl bonds"/>
    <property type="evidence" value="ECO:0007669"/>
    <property type="project" value="UniProtKB-KW"/>
</dbReference>
<gene>
    <name evidence="8" type="ORF">ABMA28_000925</name>
</gene>
<dbReference type="Pfam" id="PF00232">
    <property type="entry name" value="Glyco_hydro_1"/>
    <property type="match status" value="1"/>
</dbReference>
<comment type="caution">
    <text evidence="8">The sequence shown here is derived from an EMBL/GenBank/DDBJ whole genome shotgun (WGS) entry which is preliminary data.</text>
</comment>
<dbReference type="AlphaFoldDB" id="A0ABD0T826"/>
<feature type="signal peptide" evidence="7">
    <location>
        <begin position="1"/>
        <end position="25"/>
    </location>
</feature>
<evidence type="ECO:0008006" key="10">
    <source>
        <dbReference type="Google" id="ProtNLM"/>
    </source>
</evidence>
<dbReference type="Proteomes" id="UP001549921">
    <property type="component" value="Unassembled WGS sequence"/>
</dbReference>
<dbReference type="PANTHER" id="PTHR10353:SF36">
    <property type="entry name" value="LP05116P"/>
    <property type="match status" value="1"/>
</dbReference>
<dbReference type="FunFam" id="3.20.20.80:FF:000013">
    <property type="entry name" value="lactase-phlorizin hydrolase"/>
    <property type="match status" value="1"/>
</dbReference>
<evidence type="ECO:0000256" key="2">
    <source>
        <dbReference type="ARBA" id="ARBA00011738"/>
    </source>
</evidence>
<dbReference type="InterPro" id="IPR033132">
    <property type="entry name" value="GH_1_N_CS"/>
</dbReference>
<comment type="similarity">
    <text evidence="1 6">Belongs to the glycosyl hydrolase 1 family.</text>
</comment>
<dbReference type="InterPro" id="IPR017853">
    <property type="entry name" value="GH"/>
</dbReference>
<dbReference type="InterPro" id="IPR001360">
    <property type="entry name" value="Glyco_hydro_1"/>
</dbReference>
<dbReference type="EMBL" id="JBEDNZ010000010">
    <property type="protein sequence ID" value="KAL0832750.1"/>
    <property type="molecule type" value="Genomic_DNA"/>
</dbReference>
<feature type="chain" id="PRO_5044874579" description="Myrosinase 1-like" evidence="7">
    <location>
        <begin position="26"/>
        <end position="522"/>
    </location>
</feature>
<evidence type="ECO:0000256" key="4">
    <source>
        <dbReference type="ARBA" id="ARBA00023180"/>
    </source>
</evidence>
<evidence type="ECO:0000256" key="6">
    <source>
        <dbReference type="RuleBase" id="RU003690"/>
    </source>
</evidence>
<keyword evidence="5" id="KW-0326">Glycosidase</keyword>
<evidence type="ECO:0000256" key="5">
    <source>
        <dbReference type="ARBA" id="ARBA00023295"/>
    </source>
</evidence>
<dbReference type="PRINTS" id="PR00131">
    <property type="entry name" value="GLHYDRLASE1"/>
</dbReference>
<dbReference type="PROSITE" id="PS51257">
    <property type="entry name" value="PROKAR_LIPOPROTEIN"/>
    <property type="match status" value="1"/>
</dbReference>
<comment type="subunit">
    <text evidence="2">Homodimer.</text>
</comment>
<evidence type="ECO:0000313" key="8">
    <source>
        <dbReference type="EMBL" id="KAL0832750.1"/>
    </source>
</evidence>
<reference evidence="8 9" key="1">
    <citation type="submission" date="2024-06" db="EMBL/GenBank/DDBJ databases">
        <title>A chromosome-level genome assembly of beet webworm, Loxostege sticticalis.</title>
        <authorList>
            <person name="Zhang Y."/>
        </authorList>
    </citation>
    <scope>NUCLEOTIDE SEQUENCE [LARGE SCALE GENOMIC DNA]</scope>
    <source>
        <strain evidence="8">AQ028</strain>
        <tissue evidence="8">Male pupae</tissue>
    </source>
</reference>
<proteinExistence type="inferred from homology"/>
<evidence type="ECO:0000256" key="1">
    <source>
        <dbReference type="ARBA" id="ARBA00010838"/>
    </source>
</evidence>
<evidence type="ECO:0000313" key="9">
    <source>
        <dbReference type="Proteomes" id="UP001549921"/>
    </source>
</evidence>
<evidence type="ECO:0000256" key="3">
    <source>
        <dbReference type="ARBA" id="ARBA00022801"/>
    </source>
</evidence>
<organism evidence="8 9">
    <name type="scientific">Loxostege sticticalis</name>
    <name type="common">Beet webworm moth</name>
    <dbReference type="NCBI Taxonomy" id="481309"/>
    <lineage>
        <taxon>Eukaryota</taxon>
        <taxon>Metazoa</taxon>
        <taxon>Ecdysozoa</taxon>
        <taxon>Arthropoda</taxon>
        <taxon>Hexapoda</taxon>
        <taxon>Insecta</taxon>
        <taxon>Pterygota</taxon>
        <taxon>Neoptera</taxon>
        <taxon>Endopterygota</taxon>
        <taxon>Lepidoptera</taxon>
        <taxon>Glossata</taxon>
        <taxon>Ditrysia</taxon>
        <taxon>Pyraloidea</taxon>
        <taxon>Crambidae</taxon>
        <taxon>Pyraustinae</taxon>
        <taxon>Loxostege</taxon>
    </lineage>
</organism>
<name>A0ABD0T826_LOXSC</name>
<dbReference type="PROSITE" id="PS00653">
    <property type="entry name" value="GLYCOSYL_HYDROL_F1_2"/>
    <property type="match status" value="1"/>
</dbReference>
<keyword evidence="7" id="KW-0732">Signal</keyword>
<keyword evidence="3" id="KW-0378">Hydrolase</keyword>
<evidence type="ECO:0000256" key="7">
    <source>
        <dbReference type="SAM" id="SignalP"/>
    </source>
</evidence>
<accession>A0ABD0T826</accession>